<dbReference type="OMA" id="TDESHIM"/>
<evidence type="ECO:0000259" key="6">
    <source>
        <dbReference type="PROSITE" id="PS50212"/>
    </source>
</evidence>
<evidence type="ECO:0000256" key="4">
    <source>
        <dbReference type="SAM" id="MobiDB-lite"/>
    </source>
</evidence>
<evidence type="ECO:0000313" key="8">
    <source>
        <dbReference type="EMBL" id="CRG90319.1"/>
    </source>
</evidence>
<dbReference type="Gene3D" id="3.30.60.190">
    <property type="match status" value="1"/>
</dbReference>
<dbReference type="GO" id="GO:0008270">
    <property type="term" value="F:zinc ion binding"/>
    <property type="evidence" value="ECO:0007669"/>
    <property type="project" value="UniProtKB-UniRule"/>
</dbReference>
<feature type="domain" description="HIT-type" evidence="7">
    <location>
        <begin position="5"/>
        <end position="37"/>
    </location>
</feature>
<feature type="compositionally biased region" description="Polar residues" evidence="4">
    <location>
        <begin position="198"/>
        <end position="213"/>
    </location>
</feature>
<dbReference type="Proteomes" id="UP000054383">
    <property type="component" value="Unassembled WGS sequence"/>
</dbReference>
<dbReference type="Gene3D" id="1.10.840.10">
    <property type="entry name" value="Ras guanine-nucleotide exchange factors catalytic domain"/>
    <property type="match status" value="1"/>
</dbReference>
<dbReference type="PROSITE" id="PS50009">
    <property type="entry name" value="RASGEF_CAT"/>
    <property type="match status" value="1"/>
</dbReference>
<dbReference type="InterPro" id="IPR001895">
    <property type="entry name" value="RASGEF_cat_dom"/>
</dbReference>
<feature type="region of interest" description="Disordered" evidence="4">
    <location>
        <begin position="270"/>
        <end position="302"/>
    </location>
</feature>
<keyword evidence="3" id="KW-0862">Zinc</keyword>
<evidence type="ECO:0000256" key="1">
    <source>
        <dbReference type="ARBA" id="ARBA00022658"/>
    </source>
</evidence>
<feature type="region of interest" description="Disordered" evidence="4">
    <location>
        <begin position="48"/>
        <end position="73"/>
    </location>
</feature>
<dbReference type="STRING" id="28573.A0A0U1M421"/>
<dbReference type="CDD" id="cd06224">
    <property type="entry name" value="REM"/>
    <property type="match status" value="1"/>
</dbReference>
<keyword evidence="9" id="KW-1185">Reference proteome</keyword>
<dbReference type="SMART" id="SM00147">
    <property type="entry name" value="RasGEF"/>
    <property type="match status" value="1"/>
</dbReference>
<dbReference type="PROSITE" id="PS50212">
    <property type="entry name" value="RASGEF_NTER"/>
    <property type="match status" value="1"/>
</dbReference>
<evidence type="ECO:0000256" key="2">
    <source>
        <dbReference type="PROSITE-ProRule" id="PRU00168"/>
    </source>
</evidence>
<reference evidence="8 9" key="1">
    <citation type="submission" date="2015-04" db="EMBL/GenBank/DDBJ databases">
        <authorList>
            <person name="Syromyatnikov M.Y."/>
            <person name="Popov V.N."/>
        </authorList>
    </citation>
    <scope>NUCLEOTIDE SEQUENCE [LARGE SCALE GENOMIC DNA]</scope>
    <source>
        <strain evidence="8">WF-38-12</strain>
    </source>
</reference>
<evidence type="ECO:0000259" key="7">
    <source>
        <dbReference type="PROSITE" id="PS51083"/>
    </source>
</evidence>
<feature type="compositionally biased region" description="Basic and acidic residues" evidence="4">
    <location>
        <begin position="48"/>
        <end position="62"/>
    </location>
</feature>
<feature type="domain" description="N-terminal Ras-GEF" evidence="6">
    <location>
        <begin position="298"/>
        <end position="427"/>
    </location>
</feature>
<accession>A0A0U1M421</accession>
<gene>
    <name evidence="8" type="ORF">PISL3812_07362</name>
</gene>
<dbReference type="Pfam" id="PF04438">
    <property type="entry name" value="zf-HIT"/>
    <property type="match status" value="1"/>
</dbReference>
<proteinExistence type="predicted"/>
<dbReference type="InterPro" id="IPR036964">
    <property type="entry name" value="RASGEF_cat_dom_sf"/>
</dbReference>
<dbReference type="PANTHER" id="PTHR23113:SF348">
    <property type="entry name" value="GUANYL-NUCLEOTIDE EXCHANGE FACTOR RASGEF, PUTATIVE (AFU_ORTHOLOGUE AFUA_1G04700)-RELATED"/>
    <property type="match status" value="1"/>
</dbReference>
<protein>
    <submittedName>
        <fullName evidence="8">Rap guanine nucleotide exchange factor 5</fullName>
    </submittedName>
</protein>
<dbReference type="SUPFAM" id="SSF48366">
    <property type="entry name" value="Ras GEF"/>
    <property type="match status" value="1"/>
</dbReference>
<dbReference type="InterPro" id="IPR007529">
    <property type="entry name" value="Znf_HIT"/>
</dbReference>
<dbReference type="EMBL" id="CVMT01000007">
    <property type="protein sequence ID" value="CRG90319.1"/>
    <property type="molecule type" value="Genomic_DNA"/>
</dbReference>
<feature type="compositionally biased region" description="Pro residues" evidence="4">
    <location>
        <begin position="214"/>
        <end position="223"/>
    </location>
</feature>
<feature type="region of interest" description="Disordered" evidence="4">
    <location>
        <begin position="428"/>
        <end position="453"/>
    </location>
</feature>
<sequence>MPNLCEVCSKEPSKYKCPTCGLMSCSLGCTRSHKIYCAPKPSLTVAKESTEKKQDLPSDTPHHGQSNGPIKIENLGSSPELQKLFEEYPGLRGKLREIYRSTLEEEWQPEQMGGRKHGGEWQQKQATWTAEKGFKRGLGHVTKWRENCEDGESTGSDAEGFMKFMALGFSYTALLVRESTGPVATEFPATTEKKGSTVALNASNSRYGRSNSQPIPPRFPPPGTRLNSSRRPPSPDDAADNTAAAATPSLPSRSALRTTWRHSAGSDAFNSFLDMEDDNDDARSRPPSSSEHSRDTAASGGDSGVTFHELVDRLVALPMSKQDTKFVSIFLCLYRKFAAPSTLLNYLISRFDKTERSDLPQLTRASEQLRLLQVIAQWAAEYPGDFAYPKTRRKLVEFVDAIERNHVYMFAAKEISLHLENQVEDDDVGWPYSDGIEGEPDEPETISSLHVSNNNSPAPLLNTSFSDNILHNISSLDLSDDTPTGSSRDSGTLSNTSNMGRSGSTLTQSSVALQALEKAQQEAMTLEPAPRYFLNKVQWRQFMEIPEDDFARELTRIDWIMFTSFRPRDLVRHVSLSGPEKAKAKSLQNVNRMIQEFNHLAFFVASMVLLRDKAKHRARAMEKFMNIALKLRRQNNYNSLGAVIAGINGTPVQRLAATRELVPPSVQKEFMRLVILMGTQKSHFAYRLAWENSFGERIPFLPLHRRDLVSAEEGNKTFFGPNKDRINWKKFDVMGDVVLGIQSSQRTSYSYIQKNEEVQRLVLDAKMCDEEDLFARSTHVEPSAGAVDKSKMWGWLRA</sequence>
<name>A0A0U1M421_TALIS</name>
<dbReference type="Pfam" id="PF00618">
    <property type="entry name" value="RasGEF_N"/>
    <property type="match status" value="1"/>
</dbReference>
<organism evidence="8 9">
    <name type="scientific">Talaromyces islandicus</name>
    <name type="common">Penicillium islandicum</name>
    <dbReference type="NCBI Taxonomy" id="28573"/>
    <lineage>
        <taxon>Eukaryota</taxon>
        <taxon>Fungi</taxon>
        <taxon>Dikarya</taxon>
        <taxon>Ascomycota</taxon>
        <taxon>Pezizomycotina</taxon>
        <taxon>Eurotiomycetes</taxon>
        <taxon>Eurotiomycetidae</taxon>
        <taxon>Eurotiales</taxon>
        <taxon>Trichocomaceae</taxon>
        <taxon>Talaromyces</taxon>
        <taxon>Talaromyces sect. Islandici</taxon>
    </lineage>
</organism>
<dbReference type="OrthoDB" id="28357at2759"/>
<dbReference type="Pfam" id="PF00617">
    <property type="entry name" value="RasGEF"/>
    <property type="match status" value="1"/>
</dbReference>
<feature type="compositionally biased region" description="Low complexity" evidence="4">
    <location>
        <begin position="240"/>
        <end position="249"/>
    </location>
</feature>
<dbReference type="AlphaFoldDB" id="A0A0U1M421"/>
<dbReference type="PANTHER" id="PTHR23113">
    <property type="entry name" value="GUANINE NUCLEOTIDE EXCHANGE FACTOR"/>
    <property type="match status" value="1"/>
</dbReference>
<evidence type="ECO:0000259" key="5">
    <source>
        <dbReference type="PROSITE" id="PS50009"/>
    </source>
</evidence>
<feature type="region of interest" description="Disordered" evidence="4">
    <location>
        <begin position="476"/>
        <end position="506"/>
    </location>
</feature>
<dbReference type="Gene3D" id="1.20.870.10">
    <property type="entry name" value="Son of sevenless (SoS) protein Chain: S domain 1"/>
    <property type="match status" value="1"/>
</dbReference>
<feature type="region of interest" description="Disordered" evidence="4">
    <location>
        <begin position="186"/>
        <end position="257"/>
    </location>
</feature>
<dbReference type="SUPFAM" id="SSF144232">
    <property type="entry name" value="HIT/MYND zinc finger-like"/>
    <property type="match status" value="1"/>
</dbReference>
<keyword evidence="1 2" id="KW-0344">Guanine-nucleotide releasing factor</keyword>
<dbReference type="InterPro" id="IPR023578">
    <property type="entry name" value="Ras_GEF_dom_sf"/>
</dbReference>
<evidence type="ECO:0000256" key="3">
    <source>
        <dbReference type="PROSITE-ProRule" id="PRU00453"/>
    </source>
</evidence>
<feature type="domain" description="Ras-GEF" evidence="5">
    <location>
        <begin position="546"/>
        <end position="783"/>
    </location>
</feature>
<keyword evidence="3" id="KW-0863">Zinc-finger</keyword>
<dbReference type="GO" id="GO:0007265">
    <property type="term" value="P:Ras protein signal transduction"/>
    <property type="evidence" value="ECO:0007669"/>
    <property type="project" value="TreeGrafter"/>
</dbReference>
<dbReference type="InterPro" id="IPR000651">
    <property type="entry name" value="Ras-like_Gua-exchang_fac_N"/>
</dbReference>
<dbReference type="PROSITE" id="PS51083">
    <property type="entry name" value="ZF_HIT"/>
    <property type="match status" value="1"/>
</dbReference>
<evidence type="ECO:0000313" key="9">
    <source>
        <dbReference type="Proteomes" id="UP000054383"/>
    </source>
</evidence>
<keyword evidence="3" id="KW-0479">Metal-binding</keyword>
<dbReference type="GO" id="GO:0005085">
    <property type="term" value="F:guanyl-nucleotide exchange factor activity"/>
    <property type="evidence" value="ECO:0007669"/>
    <property type="project" value="UniProtKB-KW"/>
</dbReference>
<dbReference type="InterPro" id="IPR008937">
    <property type="entry name" value="Ras-like_GEF"/>
</dbReference>
<dbReference type="CDD" id="cd23023">
    <property type="entry name" value="zf-HIT_BCD1"/>
    <property type="match status" value="1"/>
</dbReference>
<dbReference type="GO" id="GO:0005886">
    <property type="term" value="C:plasma membrane"/>
    <property type="evidence" value="ECO:0007669"/>
    <property type="project" value="TreeGrafter"/>
</dbReference>